<dbReference type="EMBL" id="MLJW01007546">
    <property type="protein sequence ID" value="OIQ65168.1"/>
    <property type="molecule type" value="Genomic_DNA"/>
</dbReference>
<dbReference type="AlphaFoldDB" id="A0A1J5P3C6"/>
<gene>
    <name evidence="1" type="ORF">GALL_532760</name>
</gene>
<reference evidence="1" key="1">
    <citation type="submission" date="2016-10" db="EMBL/GenBank/DDBJ databases">
        <title>Sequence of Gallionella enrichment culture.</title>
        <authorList>
            <person name="Poehlein A."/>
            <person name="Muehling M."/>
            <person name="Daniel R."/>
        </authorList>
    </citation>
    <scope>NUCLEOTIDE SEQUENCE</scope>
</reference>
<sequence length="120" mass="13147">MKCQIGIQVSVGVEFGQATAALRVERADRDRKAQRVHLSALPALRRCHAQAGNAVEQLAGRVAGAVQDVLRSVQHRAWPIGKLILQGVKQRPVFAGFTNGHNERVMIGQDLRQHLAGQQK</sequence>
<protein>
    <submittedName>
        <fullName evidence="1">Uncharacterized protein</fullName>
    </submittedName>
</protein>
<name>A0A1J5P3C6_9ZZZZ</name>
<evidence type="ECO:0000313" key="1">
    <source>
        <dbReference type="EMBL" id="OIQ65168.1"/>
    </source>
</evidence>
<comment type="caution">
    <text evidence="1">The sequence shown here is derived from an EMBL/GenBank/DDBJ whole genome shotgun (WGS) entry which is preliminary data.</text>
</comment>
<organism evidence="1">
    <name type="scientific">mine drainage metagenome</name>
    <dbReference type="NCBI Taxonomy" id="410659"/>
    <lineage>
        <taxon>unclassified sequences</taxon>
        <taxon>metagenomes</taxon>
        <taxon>ecological metagenomes</taxon>
    </lineage>
</organism>
<accession>A0A1J5P3C6</accession>
<proteinExistence type="predicted"/>